<evidence type="ECO:0000259" key="1">
    <source>
        <dbReference type="Pfam" id="PF17415"/>
    </source>
</evidence>
<keyword evidence="3" id="KW-1185">Reference proteome</keyword>
<gene>
    <name evidence="2" type="ORF">H9625_14915</name>
</gene>
<dbReference type="EMBL" id="JACSPP010000064">
    <property type="protein sequence ID" value="MBD8041706.1"/>
    <property type="molecule type" value="Genomic_DNA"/>
</dbReference>
<dbReference type="Pfam" id="PF17415">
    <property type="entry name" value="NigD_C"/>
    <property type="match status" value="1"/>
</dbReference>
<accession>A0ABR8YBW4</accession>
<dbReference type="InterPro" id="IPR035376">
    <property type="entry name" value="NigD_C"/>
</dbReference>
<name>A0ABR8YBW4_9BACT</name>
<reference evidence="2 3" key="1">
    <citation type="submission" date="2020-08" db="EMBL/GenBank/DDBJ databases">
        <title>A Genomic Blueprint of the Chicken Gut Microbiome.</title>
        <authorList>
            <person name="Gilroy R."/>
            <person name="Ravi A."/>
            <person name="Getino M."/>
            <person name="Pursley I."/>
            <person name="Horton D.L."/>
            <person name="Alikhan N.-F."/>
            <person name="Baker D."/>
            <person name="Gharbi K."/>
            <person name="Hall N."/>
            <person name="Watson M."/>
            <person name="Adriaenssens E.M."/>
            <person name="Foster-Nyarko E."/>
            <person name="Jarju S."/>
            <person name="Secka A."/>
            <person name="Antonio M."/>
            <person name="Oren A."/>
            <person name="Chaudhuri R."/>
            <person name="La Ragione R.M."/>
            <person name="Hildebrand F."/>
            <person name="Pallen M.J."/>
        </authorList>
    </citation>
    <scope>NUCLEOTIDE SEQUENCE [LARGE SCALE GENOMIC DNA]</scope>
    <source>
        <strain evidence="2 3">Sa1CVN1</strain>
    </source>
</reference>
<dbReference type="InterPro" id="IPR038179">
    <property type="entry name" value="NigD-like_N_sf"/>
</dbReference>
<proteinExistence type="predicted"/>
<dbReference type="InterPro" id="IPR038143">
    <property type="entry name" value="NigD-like_C_dom_sf"/>
</dbReference>
<evidence type="ECO:0000313" key="2">
    <source>
        <dbReference type="EMBL" id="MBD8041706.1"/>
    </source>
</evidence>
<evidence type="ECO:0000313" key="3">
    <source>
        <dbReference type="Proteomes" id="UP000620874"/>
    </source>
</evidence>
<dbReference type="Gene3D" id="2.60.40.2370">
    <property type="entry name" value="NigD-like, C-terminal beta sandwich domain"/>
    <property type="match status" value="1"/>
</dbReference>
<dbReference type="Proteomes" id="UP000620874">
    <property type="component" value="Unassembled WGS sequence"/>
</dbReference>
<dbReference type="Gene3D" id="2.40.50.500">
    <property type="entry name" value="NigD-like N-terminal OB domain"/>
    <property type="match status" value="1"/>
</dbReference>
<comment type="caution">
    <text evidence="2">The sequence shown here is derived from an EMBL/GenBank/DDBJ whole genome shotgun (WGS) entry which is preliminary data.</text>
</comment>
<sequence>MTKRIFAYISFLCLLLAACKEETYVYPSVITEFIDLQTDATGTITHLIADDGEHYAVQPREGLDGLRADTLYRTVSVYQILNEQTDGNEPEAILYSSRTVISPYPVKAGAWKDSIYTDPVDIQSIWRSGDYLNLILEVRRKDQTHAFYFIEDSISADASDIRTLNLQLFHNSNNDYEAFTEQAYLSVPLRRYRDTLHTGDKIRFRLNTYKEGETYRDFTY</sequence>
<organism evidence="2 3">
    <name type="scientific">Phocaeicola intestinalis</name>
    <dbReference type="NCBI Taxonomy" id="2762212"/>
    <lineage>
        <taxon>Bacteria</taxon>
        <taxon>Pseudomonadati</taxon>
        <taxon>Bacteroidota</taxon>
        <taxon>Bacteroidia</taxon>
        <taxon>Bacteroidales</taxon>
        <taxon>Bacteroidaceae</taxon>
        <taxon>Phocaeicola</taxon>
    </lineage>
</organism>
<dbReference type="RefSeq" id="WP_191765123.1">
    <property type="nucleotide sequence ID" value="NZ_JACSPP010000064.1"/>
</dbReference>
<feature type="domain" description="NigD-like C-terminal" evidence="1">
    <location>
        <begin position="109"/>
        <end position="220"/>
    </location>
</feature>
<dbReference type="PROSITE" id="PS51257">
    <property type="entry name" value="PROKAR_LIPOPROTEIN"/>
    <property type="match status" value="1"/>
</dbReference>
<protein>
    <submittedName>
        <fullName evidence="2">NigD-like N-terminal domain-containing protein</fullName>
    </submittedName>
</protein>